<organism evidence="2 3">
    <name type="scientific">Polarella glacialis</name>
    <name type="common">Dinoflagellate</name>
    <dbReference type="NCBI Taxonomy" id="89957"/>
    <lineage>
        <taxon>Eukaryota</taxon>
        <taxon>Sar</taxon>
        <taxon>Alveolata</taxon>
        <taxon>Dinophyceae</taxon>
        <taxon>Suessiales</taxon>
        <taxon>Suessiaceae</taxon>
        <taxon>Polarella</taxon>
    </lineage>
</organism>
<dbReference type="InterPro" id="IPR029063">
    <property type="entry name" value="SAM-dependent_MTases_sf"/>
</dbReference>
<reference evidence="2" key="1">
    <citation type="submission" date="2021-02" db="EMBL/GenBank/DDBJ databases">
        <authorList>
            <person name="Dougan E. K."/>
            <person name="Rhodes N."/>
            <person name="Thang M."/>
            <person name="Chan C."/>
        </authorList>
    </citation>
    <scope>NUCLEOTIDE SEQUENCE</scope>
</reference>
<dbReference type="EMBL" id="CAJNNV010026065">
    <property type="protein sequence ID" value="CAE8617119.1"/>
    <property type="molecule type" value="Genomic_DNA"/>
</dbReference>
<dbReference type="Proteomes" id="UP000654075">
    <property type="component" value="Unassembled WGS sequence"/>
</dbReference>
<dbReference type="InterPro" id="IPR019410">
    <property type="entry name" value="Methyltransf_16"/>
</dbReference>
<feature type="region of interest" description="Disordered" evidence="1">
    <location>
        <begin position="206"/>
        <end position="300"/>
    </location>
</feature>
<evidence type="ECO:0000256" key="1">
    <source>
        <dbReference type="SAM" id="MobiDB-lite"/>
    </source>
</evidence>
<feature type="compositionally biased region" description="Basic and acidic residues" evidence="1">
    <location>
        <begin position="287"/>
        <end position="300"/>
    </location>
</feature>
<name>A0A813FRZ2_POLGL</name>
<comment type="caution">
    <text evidence="2">The sequence shown here is derived from an EMBL/GenBank/DDBJ whole genome shotgun (WGS) entry which is preliminary data.</text>
</comment>
<proteinExistence type="predicted"/>
<accession>A0A813FRZ2</accession>
<dbReference type="Pfam" id="PF10294">
    <property type="entry name" value="Methyltransf_16"/>
    <property type="match status" value="1"/>
</dbReference>
<dbReference type="PANTHER" id="PTHR14614">
    <property type="entry name" value="HEPATOCELLULAR CARCINOMA-ASSOCIATED ANTIGEN"/>
    <property type="match status" value="1"/>
</dbReference>
<dbReference type="AlphaFoldDB" id="A0A813FRZ2"/>
<evidence type="ECO:0008006" key="4">
    <source>
        <dbReference type="Google" id="ProtNLM"/>
    </source>
</evidence>
<keyword evidence="3" id="KW-1185">Reference proteome</keyword>
<sequence length="675" mass="74301">MPFKRASWNPVSRTFRATASFSRDMGKYEEVVTLDGVEVEEYELVFSEDFEAIVGGECCSFFPNASKPEKCQPFGGQAGSTYVRWQRPAVAARLWKDRSCSEEAPRILELSAAARASLALLERNGRSFRLSLESGDSVQSTVDALQLWQRMRWDPGDAWRSQAQQLTTPLLVAAVLLQWPEGVELCIRFGADAAWPTGADCREQVSVPDLQAYPGRRRDSESISTAEEEGPAGDGSRHTGALQEVDGSLEGRSTRLKRSLHRAEEQPLALRYSRAPKGEGQSLQEDSEARRLKREASGREGKRRDLLRCSRWEMHRKRWVVLPPTSTTLTWTNPVSMEDHCGEDDWCLCTRLRRSRAPAAAAQTGEPKLADRDALLKAGLKVPIEARLGLKPRQIRGSESASSEAYALAVLLRDTSAASPRPLLLRAEEVPLRYRTPKWFQIQRPGGLPVPLVQGCSQSGHGDVIWAAAEFCAEALVKGDLEVLVGPVRGRRVLEVGAGVGLPSCTAVRCGAQVVSSDIPDHERVLALATSLVLNLQEASAEQEMACCAPRARAVPHYWGDSCELLCSEGAFDLLLCCDCLYIPDLHGPLLDTICGCLSSAGVALVCFSLHRTAPKTVIFGFFDLARSRGLEVELFCERQLPPRCANMPLERSYVYAYTLRRGSLTESQEPVCGG</sequence>
<dbReference type="SUPFAM" id="SSF53335">
    <property type="entry name" value="S-adenosyl-L-methionine-dependent methyltransferases"/>
    <property type="match status" value="1"/>
</dbReference>
<protein>
    <recommendedName>
        <fullName evidence="4">Calmodulin-lysine N-methyltransferase</fullName>
    </recommendedName>
</protein>
<gene>
    <name evidence="2" type="ORF">PGLA1383_LOCUS34784</name>
</gene>
<dbReference type="Gene3D" id="3.40.50.150">
    <property type="entry name" value="Vaccinia Virus protein VP39"/>
    <property type="match status" value="1"/>
</dbReference>
<evidence type="ECO:0000313" key="3">
    <source>
        <dbReference type="Proteomes" id="UP000654075"/>
    </source>
</evidence>
<dbReference type="OrthoDB" id="413861at2759"/>
<evidence type="ECO:0000313" key="2">
    <source>
        <dbReference type="EMBL" id="CAE8617119.1"/>
    </source>
</evidence>